<dbReference type="PANTHER" id="PTHR34933">
    <property type="entry name" value="FLAGELLAR L-RING PROTEIN"/>
    <property type="match status" value="1"/>
</dbReference>
<protein>
    <recommendedName>
        <fullName evidence="7">Flagellar L-ring protein</fullName>
    </recommendedName>
    <alternativeName>
        <fullName evidence="7">Basal body L-ring protein</fullName>
    </alternativeName>
</protein>
<dbReference type="PROSITE" id="PS51257">
    <property type="entry name" value="PROKAR_LIPOPROTEIN"/>
    <property type="match status" value="1"/>
</dbReference>
<keyword evidence="9" id="KW-0282">Flagellum</keyword>
<keyword evidence="4 7" id="KW-0472">Membrane</keyword>
<dbReference type="Proteomes" id="UP001161388">
    <property type="component" value="Unassembled WGS sequence"/>
</dbReference>
<comment type="similarity">
    <text evidence="2 7">Belongs to the FlgH family.</text>
</comment>
<evidence type="ECO:0000256" key="1">
    <source>
        <dbReference type="ARBA" id="ARBA00002591"/>
    </source>
</evidence>
<evidence type="ECO:0000256" key="2">
    <source>
        <dbReference type="ARBA" id="ARBA00006929"/>
    </source>
</evidence>
<evidence type="ECO:0000256" key="5">
    <source>
        <dbReference type="ARBA" id="ARBA00023143"/>
    </source>
</evidence>
<keyword evidence="7" id="KW-0449">Lipoprotein</keyword>
<accession>A0ABQ5VMG9</accession>
<evidence type="ECO:0000256" key="4">
    <source>
        <dbReference type="ARBA" id="ARBA00023136"/>
    </source>
</evidence>
<evidence type="ECO:0000313" key="10">
    <source>
        <dbReference type="Proteomes" id="UP001161388"/>
    </source>
</evidence>
<dbReference type="RefSeq" id="WP_284374550.1">
    <property type="nucleotide sequence ID" value="NZ_BSNL01000001.1"/>
</dbReference>
<dbReference type="EMBL" id="BSNL01000001">
    <property type="protein sequence ID" value="GLQ28117.1"/>
    <property type="molecule type" value="Genomic_DNA"/>
</dbReference>
<reference evidence="9" key="2">
    <citation type="submission" date="2023-01" db="EMBL/GenBank/DDBJ databases">
        <title>Draft genome sequence of Sulfitobacter pacificus strain NBRC 109915.</title>
        <authorList>
            <person name="Sun Q."/>
            <person name="Mori K."/>
        </authorList>
    </citation>
    <scope>NUCLEOTIDE SEQUENCE</scope>
    <source>
        <strain evidence="9">NBRC 109915</strain>
    </source>
</reference>
<feature type="chain" id="PRO_5047325514" description="Flagellar L-ring protein" evidence="8">
    <location>
        <begin position="26"/>
        <end position="245"/>
    </location>
</feature>
<evidence type="ECO:0000313" key="9">
    <source>
        <dbReference type="EMBL" id="GLQ28117.1"/>
    </source>
</evidence>
<evidence type="ECO:0000256" key="7">
    <source>
        <dbReference type="HAMAP-Rule" id="MF_00415"/>
    </source>
</evidence>
<keyword evidence="6 7" id="KW-0998">Cell outer membrane</keyword>
<comment type="caution">
    <text evidence="9">The sequence shown here is derived from an EMBL/GenBank/DDBJ whole genome shotgun (WGS) entry which is preliminary data.</text>
</comment>
<dbReference type="InterPro" id="IPR000527">
    <property type="entry name" value="Flag_Lring"/>
</dbReference>
<keyword evidence="5 7" id="KW-0975">Bacterial flagellum</keyword>
<sequence length="245" mass="26983">MIKNTFFRHARLILPLPLLMLGACAQFEENRNPEVSNLVLDPSSMNEVNRISVPMAPPAVKLPPKRAEAASLWSNTTTSYFTDRRATDVGDLVTVLIEIDDRAQLQNKSGRSRGAKQEVGDPDILNFDLSTNSGKLLELESSSESNGEGSIRRNEAISLRVAALIIEKLPNENYVIAGRQEVKVNSELRELRIAGIIRGADINVNNTIDYDKIAEARISYGGRGQISAVQSPRVGEDVLEVILPY</sequence>
<feature type="signal peptide" evidence="8">
    <location>
        <begin position="1"/>
        <end position="25"/>
    </location>
</feature>
<comment type="subunit">
    <text evidence="7">The basal body constitutes a major portion of the flagellar organelle and consists of four rings (L,P,S, and M) mounted on a central rod.</text>
</comment>
<name>A0ABQ5VMG9_9RHOB</name>
<keyword evidence="3 7" id="KW-0732">Signal</keyword>
<comment type="subcellular location">
    <subcellularLocation>
        <location evidence="7">Cell outer membrane</location>
        <topology evidence="7">Lipid-anchor</topology>
    </subcellularLocation>
    <subcellularLocation>
        <location evidence="7">Bacterial flagellum basal body</location>
    </subcellularLocation>
</comment>
<evidence type="ECO:0000256" key="3">
    <source>
        <dbReference type="ARBA" id="ARBA00022729"/>
    </source>
</evidence>
<evidence type="ECO:0000256" key="6">
    <source>
        <dbReference type="ARBA" id="ARBA00023237"/>
    </source>
</evidence>
<proteinExistence type="inferred from homology"/>
<comment type="function">
    <text evidence="1 7">Assembles around the rod to form the L-ring and probably protects the motor/basal body from shearing forces during rotation.</text>
</comment>
<keyword evidence="9" id="KW-0966">Cell projection</keyword>
<gene>
    <name evidence="9" type="primary">flgH1</name>
    <name evidence="7" type="synonym">flgH</name>
    <name evidence="9" type="ORF">GCM10007927_29200</name>
</gene>
<evidence type="ECO:0000256" key="8">
    <source>
        <dbReference type="SAM" id="SignalP"/>
    </source>
</evidence>
<keyword evidence="9" id="KW-0969">Cilium</keyword>
<dbReference type="PANTHER" id="PTHR34933:SF1">
    <property type="entry name" value="FLAGELLAR L-RING PROTEIN"/>
    <property type="match status" value="1"/>
</dbReference>
<dbReference type="HAMAP" id="MF_00415">
    <property type="entry name" value="FlgH"/>
    <property type="match status" value="1"/>
</dbReference>
<dbReference type="PRINTS" id="PR01008">
    <property type="entry name" value="FLGLRINGFLGH"/>
</dbReference>
<reference evidence="9" key="1">
    <citation type="journal article" date="2014" name="Int. J. Syst. Evol. Microbiol.">
        <title>Complete genome of a new Firmicutes species belonging to the dominant human colonic microbiota ('Ruminococcus bicirculans') reveals two chromosomes and a selective capacity to utilize plant glucans.</title>
        <authorList>
            <consortium name="NISC Comparative Sequencing Program"/>
            <person name="Wegmann U."/>
            <person name="Louis P."/>
            <person name="Goesmann A."/>
            <person name="Henrissat B."/>
            <person name="Duncan S.H."/>
            <person name="Flint H.J."/>
        </authorList>
    </citation>
    <scope>NUCLEOTIDE SEQUENCE</scope>
    <source>
        <strain evidence="9">NBRC 109915</strain>
    </source>
</reference>
<keyword evidence="10" id="KW-1185">Reference proteome</keyword>
<dbReference type="Pfam" id="PF02107">
    <property type="entry name" value="FlgH"/>
    <property type="match status" value="1"/>
</dbReference>
<organism evidence="9 10">
    <name type="scientific">Sulfitobacter pacificus</name>
    <dbReference type="NCBI Taxonomy" id="1499314"/>
    <lineage>
        <taxon>Bacteria</taxon>
        <taxon>Pseudomonadati</taxon>
        <taxon>Pseudomonadota</taxon>
        <taxon>Alphaproteobacteria</taxon>
        <taxon>Rhodobacterales</taxon>
        <taxon>Roseobacteraceae</taxon>
        <taxon>Sulfitobacter</taxon>
    </lineage>
</organism>